<organism evidence="3 4">
    <name type="scientific">Salisediminibacterium beveridgei</name>
    <dbReference type="NCBI Taxonomy" id="632773"/>
    <lineage>
        <taxon>Bacteria</taxon>
        <taxon>Bacillati</taxon>
        <taxon>Bacillota</taxon>
        <taxon>Bacilli</taxon>
        <taxon>Bacillales</taxon>
        <taxon>Bacillaceae</taxon>
        <taxon>Salisediminibacterium</taxon>
    </lineage>
</organism>
<name>A0A1D7QWH9_9BACI</name>
<dbReference type="PANTHER" id="PTHR30543">
    <property type="entry name" value="CHROMATE REDUCTASE"/>
    <property type="match status" value="1"/>
</dbReference>
<dbReference type="OrthoDB" id="9812295at2"/>
<evidence type="ECO:0000256" key="1">
    <source>
        <dbReference type="ARBA" id="ARBA00009428"/>
    </source>
</evidence>
<dbReference type="PANTHER" id="PTHR30543:SF21">
    <property type="entry name" value="NAD(P)H-DEPENDENT FMN REDUCTASE LOT6"/>
    <property type="match status" value="1"/>
</dbReference>
<reference evidence="3 4" key="1">
    <citation type="submission" date="2015-08" db="EMBL/GenBank/DDBJ databases">
        <title>The complete genome sequence of Bacillus beveridgei MLTeJB.</title>
        <authorList>
            <person name="Hanson T.E."/>
            <person name="Mesa C."/>
            <person name="Basesman S.M."/>
            <person name="Oremland R.S."/>
        </authorList>
    </citation>
    <scope>NUCLEOTIDE SEQUENCE [LARGE SCALE GENOMIC DNA]</scope>
    <source>
        <strain evidence="3 4">MLTeJB</strain>
    </source>
</reference>
<dbReference type="STRING" id="632773.BBEV_2005"/>
<dbReference type="InterPro" id="IPR029039">
    <property type="entry name" value="Flavoprotein-like_sf"/>
</dbReference>
<proteinExistence type="inferred from homology"/>
<dbReference type="GO" id="GO:0016491">
    <property type="term" value="F:oxidoreductase activity"/>
    <property type="evidence" value="ECO:0007669"/>
    <property type="project" value="InterPro"/>
</dbReference>
<dbReference type="SUPFAM" id="SSF52218">
    <property type="entry name" value="Flavoproteins"/>
    <property type="match status" value="1"/>
</dbReference>
<keyword evidence="4" id="KW-1185">Reference proteome</keyword>
<feature type="domain" description="NADPH-dependent FMN reductase-like" evidence="2">
    <location>
        <begin position="1"/>
        <end position="145"/>
    </location>
</feature>
<accession>A0A1D7QWH9</accession>
<dbReference type="GO" id="GO:0010181">
    <property type="term" value="F:FMN binding"/>
    <property type="evidence" value="ECO:0007669"/>
    <property type="project" value="TreeGrafter"/>
</dbReference>
<evidence type="ECO:0000313" key="3">
    <source>
        <dbReference type="EMBL" id="AOM83365.1"/>
    </source>
</evidence>
<evidence type="ECO:0000313" key="4">
    <source>
        <dbReference type="Proteomes" id="UP000094463"/>
    </source>
</evidence>
<dbReference type="GO" id="GO:0005829">
    <property type="term" value="C:cytosol"/>
    <property type="evidence" value="ECO:0007669"/>
    <property type="project" value="TreeGrafter"/>
</dbReference>
<dbReference type="AlphaFoldDB" id="A0A1D7QWH9"/>
<protein>
    <submittedName>
        <fullName evidence="3">FMN reductase</fullName>
    </submittedName>
</protein>
<dbReference type="Pfam" id="PF03358">
    <property type="entry name" value="FMN_red"/>
    <property type="match status" value="1"/>
</dbReference>
<sequence length="180" mass="19490">MTIAAFCGSLRKHSLNRSVVNHMDQTSDDIQVLSLEDIPLFNADLEEQGEPEAVFDFKKAIKEAEAVLIVTPEYSHSMPGVLKNALDWAGSMTYENVLDGKPVMIAGASPSVLGTAFAQEHLRVTLAACGAHTMPQPEIFIGKAAEKIDKDGKLIDQGTIDFLESALNGFRVYANGINNL</sequence>
<dbReference type="EMBL" id="CP012502">
    <property type="protein sequence ID" value="AOM83365.1"/>
    <property type="molecule type" value="Genomic_DNA"/>
</dbReference>
<gene>
    <name evidence="3" type="ORF">BBEV_2005</name>
</gene>
<dbReference type="Proteomes" id="UP000094463">
    <property type="component" value="Chromosome"/>
</dbReference>
<dbReference type="InterPro" id="IPR005025">
    <property type="entry name" value="FMN_Rdtase-like_dom"/>
</dbReference>
<comment type="similarity">
    <text evidence="1">Belongs to the azoreductase type 2 family.</text>
</comment>
<dbReference type="KEGG" id="bbev:BBEV_2005"/>
<evidence type="ECO:0000259" key="2">
    <source>
        <dbReference type="Pfam" id="PF03358"/>
    </source>
</evidence>
<dbReference type="RefSeq" id="WP_069365356.1">
    <property type="nucleotide sequence ID" value="NZ_CP012502.1"/>
</dbReference>
<dbReference type="InterPro" id="IPR050712">
    <property type="entry name" value="NAD(P)H-dep_reductase"/>
</dbReference>
<dbReference type="Gene3D" id="3.40.50.360">
    <property type="match status" value="1"/>
</dbReference>
<dbReference type="SMR" id="A0A1D7QWH9"/>